<gene>
    <name evidence="2" type="primary">jg21568</name>
    <name evidence="2" type="ORF">PAEG_LOCUS16265</name>
</gene>
<sequence>MPHKNAQVVSFSDRMGTEEQDYEVPENTHSIIKPIGRVGYNKTQVGRSRLGNWTDRRTAGRTNRWTDEQTDRRRDRQTNRQTDKQTDRHTFVVDYGT</sequence>
<name>A0A8S4RN97_9NEOP</name>
<keyword evidence="3" id="KW-1185">Reference proteome</keyword>
<dbReference type="EMBL" id="CAKXAJ010025439">
    <property type="protein sequence ID" value="CAH2239566.1"/>
    <property type="molecule type" value="Genomic_DNA"/>
</dbReference>
<comment type="caution">
    <text evidence="2">The sequence shown here is derived from an EMBL/GenBank/DDBJ whole genome shotgun (WGS) entry which is preliminary data.</text>
</comment>
<evidence type="ECO:0000313" key="3">
    <source>
        <dbReference type="Proteomes" id="UP000838756"/>
    </source>
</evidence>
<protein>
    <submittedName>
        <fullName evidence="2">Jg21568 protein</fullName>
    </submittedName>
</protein>
<feature type="region of interest" description="Disordered" evidence="1">
    <location>
        <begin position="1"/>
        <end position="28"/>
    </location>
</feature>
<dbReference type="AlphaFoldDB" id="A0A8S4RN97"/>
<reference evidence="2" key="1">
    <citation type="submission" date="2022-03" db="EMBL/GenBank/DDBJ databases">
        <authorList>
            <person name="Lindestad O."/>
        </authorList>
    </citation>
    <scope>NUCLEOTIDE SEQUENCE</scope>
</reference>
<feature type="compositionally biased region" description="Basic and acidic residues" evidence="1">
    <location>
        <begin position="54"/>
        <end position="91"/>
    </location>
</feature>
<dbReference type="Proteomes" id="UP000838756">
    <property type="component" value="Unassembled WGS sequence"/>
</dbReference>
<feature type="region of interest" description="Disordered" evidence="1">
    <location>
        <begin position="49"/>
        <end position="97"/>
    </location>
</feature>
<evidence type="ECO:0000313" key="2">
    <source>
        <dbReference type="EMBL" id="CAH2239566.1"/>
    </source>
</evidence>
<evidence type="ECO:0000256" key="1">
    <source>
        <dbReference type="SAM" id="MobiDB-lite"/>
    </source>
</evidence>
<accession>A0A8S4RN97</accession>
<proteinExistence type="predicted"/>
<organism evidence="2 3">
    <name type="scientific">Pararge aegeria aegeria</name>
    <dbReference type="NCBI Taxonomy" id="348720"/>
    <lineage>
        <taxon>Eukaryota</taxon>
        <taxon>Metazoa</taxon>
        <taxon>Ecdysozoa</taxon>
        <taxon>Arthropoda</taxon>
        <taxon>Hexapoda</taxon>
        <taxon>Insecta</taxon>
        <taxon>Pterygota</taxon>
        <taxon>Neoptera</taxon>
        <taxon>Endopterygota</taxon>
        <taxon>Lepidoptera</taxon>
        <taxon>Glossata</taxon>
        <taxon>Ditrysia</taxon>
        <taxon>Papilionoidea</taxon>
        <taxon>Nymphalidae</taxon>
        <taxon>Satyrinae</taxon>
        <taxon>Satyrini</taxon>
        <taxon>Parargina</taxon>
        <taxon>Pararge</taxon>
    </lineage>
</organism>